<feature type="transmembrane region" description="Helical" evidence="7">
    <location>
        <begin position="97"/>
        <end position="118"/>
    </location>
</feature>
<keyword evidence="5 7" id="KW-1133">Transmembrane helix</keyword>
<evidence type="ECO:0000256" key="1">
    <source>
        <dbReference type="ARBA" id="ARBA00004651"/>
    </source>
</evidence>
<evidence type="ECO:0000256" key="3">
    <source>
        <dbReference type="ARBA" id="ARBA00022475"/>
    </source>
</evidence>
<dbReference type="RefSeq" id="WP_103067536.1">
    <property type="nucleotide sequence ID" value="NZ_AZRL01000022.1"/>
</dbReference>
<evidence type="ECO:0000313" key="9">
    <source>
        <dbReference type="EMBL" id="PNR94906.1"/>
    </source>
</evidence>
<dbReference type="PROSITE" id="PS50928">
    <property type="entry name" value="ABC_TM1"/>
    <property type="match status" value="1"/>
</dbReference>
<protein>
    <submittedName>
        <fullName evidence="9">Peptide ABC transporter permease</fullName>
    </submittedName>
</protein>
<feature type="transmembrane region" description="Helical" evidence="7">
    <location>
        <begin position="139"/>
        <end position="157"/>
    </location>
</feature>
<dbReference type="Pfam" id="PF00528">
    <property type="entry name" value="BPD_transp_1"/>
    <property type="match status" value="1"/>
</dbReference>
<accession>A0A2K1NWK3</accession>
<keyword evidence="4 7" id="KW-0812">Transmembrane</keyword>
<evidence type="ECO:0000256" key="6">
    <source>
        <dbReference type="ARBA" id="ARBA00023136"/>
    </source>
</evidence>
<dbReference type="PANTHER" id="PTHR43163">
    <property type="entry name" value="DIPEPTIDE TRANSPORT SYSTEM PERMEASE PROTEIN DPPB-RELATED"/>
    <property type="match status" value="1"/>
</dbReference>
<feature type="transmembrane region" description="Helical" evidence="7">
    <location>
        <begin position="203"/>
        <end position="222"/>
    </location>
</feature>
<name>A0A2K1NWK3_9BACT</name>
<sequence length="335" mass="37686">MSLRNYIIVRILLAIPMLFVLLVVIFFVIRIIPGDPVAAMLGGRASQEVIEARRAELGLNDPILVQFFKYVGGLFKGDLGTSTMTGRPVLDEILERFPATLELTIFAFIVAVVIGIFWGSKAAQKRDKPVDIIARGFSMLMYAVPVFWFGLMMQFIFGMQLKWLPIAGRIGATVQFEQITGLFLLDSLFRWNWTAFWDVLKHLLLPGITLGLVISSIFLRMVRNNTILTLTSDYVKSAKARGIPEGRILYRHALRNALVPILTVMGLQLALLMAGAVLTETTFSWPGIGSYLIMKIRYRDFPAIQGTIVFFAIFVIIINIIVEIINALIDPRVRY</sequence>
<feature type="transmembrane region" description="Helical" evidence="7">
    <location>
        <begin position="7"/>
        <end position="32"/>
    </location>
</feature>
<dbReference type="Gene3D" id="1.10.3720.10">
    <property type="entry name" value="MetI-like"/>
    <property type="match status" value="1"/>
</dbReference>
<keyword evidence="3" id="KW-1003">Cell membrane</keyword>
<evidence type="ECO:0000256" key="7">
    <source>
        <dbReference type="RuleBase" id="RU363032"/>
    </source>
</evidence>
<dbReference type="AlphaFoldDB" id="A0A2K1NWK3"/>
<dbReference type="PANTHER" id="PTHR43163:SF6">
    <property type="entry name" value="DIPEPTIDE TRANSPORT SYSTEM PERMEASE PROTEIN DPPB-RELATED"/>
    <property type="match status" value="1"/>
</dbReference>
<evidence type="ECO:0000256" key="5">
    <source>
        <dbReference type="ARBA" id="ARBA00022989"/>
    </source>
</evidence>
<comment type="similarity">
    <text evidence="7">Belongs to the binding-protein-dependent transport system permease family.</text>
</comment>
<dbReference type="GO" id="GO:0055085">
    <property type="term" value="P:transmembrane transport"/>
    <property type="evidence" value="ECO:0007669"/>
    <property type="project" value="InterPro"/>
</dbReference>
<proteinExistence type="inferred from homology"/>
<evidence type="ECO:0000256" key="4">
    <source>
        <dbReference type="ARBA" id="ARBA00022692"/>
    </source>
</evidence>
<dbReference type="InterPro" id="IPR045621">
    <property type="entry name" value="BPD_transp_1_N"/>
</dbReference>
<dbReference type="Pfam" id="PF19300">
    <property type="entry name" value="BPD_transp_1_N"/>
    <property type="match status" value="1"/>
</dbReference>
<dbReference type="GO" id="GO:0005886">
    <property type="term" value="C:plasma membrane"/>
    <property type="evidence" value="ECO:0007669"/>
    <property type="project" value="UniProtKB-SubCell"/>
</dbReference>
<evidence type="ECO:0000259" key="8">
    <source>
        <dbReference type="PROSITE" id="PS50928"/>
    </source>
</evidence>
<evidence type="ECO:0000256" key="2">
    <source>
        <dbReference type="ARBA" id="ARBA00022448"/>
    </source>
</evidence>
<comment type="subcellular location">
    <subcellularLocation>
        <location evidence="1 7">Cell membrane</location>
        <topology evidence="1 7">Multi-pass membrane protein</topology>
    </subcellularLocation>
</comment>
<feature type="transmembrane region" description="Helical" evidence="7">
    <location>
        <begin position="308"/>
        <end position="329"/>
    </location>
</feature>
<dbReference type="InterPro" id="IPR035906">
    <property type="entry name" value="MetI-like_sf"/>
</dbReference>
<organism evidence="9 10">
    <name type="scientific">Petrotoga olearia DSM 13574</name>
    <dbReference type="NCBI Taxonomy" id="1122955"/>
    <lineage>
        <taxon>Bacteria</taxon>
        <taxon>Thermotogati</taxon>
        <taxon>Thermotogota</taxon>
        <taxon>Thermotogae</taxon>
        <taxon>Petrotogales</taxon>
        <taxon>Petrotogaceae</taxon>
        <taxon>Petrotoga</taxon>
    </lineage>
</organism>
<reference evidence="9 10" key="1">
    <citation type="submission" date="2013-12" db="EMBL/GenBank/DDBJ databases">
        <title>Comparative genomics of Petrotoga isolates.</title>
        <authorList>
            <person name="Nesbo C.L."/>
            <person name="Charchuk R."/>
            <person name="Chow K."/>
        </authorList>
    </citation>
    <scope>NUCLEOTIDE SEQUENCE [LARGE SCALE GENOMIC DNA]</scope>
    <source>
        <strain evidence="9 10">DSM 13574</strain>
    </source>
</reference>
<feature type="transmembrane region" description="Helical" evidence="7">
    <location>
        <begin position="257"/>
        <end position="278"/>
    </location>
</feature>
<gene>
    <name evidence="9" type="ORF">X929_08420</name>
</gene>
<dbReference type="SUPFAM" id="SSF161098">
    <property type="entry name" value="MetI-like"/>
    <property type="match status" value="1"/>
</dbReference>
<feature type="domain" description="ABC transmembrane type-1" evidence="8">
    <location>
        <begin position="97"/>
        <end position="326"/>
    </location>
</feature>
<dbReference type="Proteomes" id="UP000236434">
    <property type="component" value="Unassembled WGS sequence"/>
</dbReference>
<keyword evidence="6 7" id="KW-0472">Membrane</keyword>
<comment type="caution">
    <text evidence="9">The sequence shown here is derived from an EMBL/GenBank/DDBJ whole genome shotgun (WGS) entry which is preliminary data.</text>
</comment>
<dbReference type="OrthoDB" id="9773683at2"/>
<evidence type="ECO:0000313" key="10">
    <source>
        <dbReference type="Proteomes" id="UP000236434"/>
    </source>
</evidence>
<dbReference type="CDD" id="cd06261">
    <property type="entry name" value="TM_PBP2"/>
    <property type="match status" value="1"/>
</dbReference>
<dbReference type="InterPro" id="IPR000515">
    <property type="entry name" value="MetI-like"/>
</dbReference>
<keyword evidence="2 7" id="KW-0813">Transport</keyword>
<dbReference type="EMBL" id="AZRL01000022">
    <property type="protein sequence ID" value="PNR94906.1"/>
    <property type="molecule type" value="Genomic_DNA"/>
</dbReference>